<dbReference type="PANTHER" id="PTHR48043:SF160">
    <property type="entry name" value="UDP-GLUCURONOSYLTRANSFERASE 2B33"/>
    <property type="match status" value="1"/>
</dbReference>
<dbReference type="Pfam" id="PF00201">
    <property type="entry name" value="UDPGT"/>
    <property type="match status" value="3"/>
</dbReference>
<reference evidence="4 5" key="1">
    <citation type="journal article" date="2020" name="Mol. Biol. Evol.">
        <title>Interspecific Gene Flow and the Evolution of Specialization in Black and White Rhinoceros.</title>
        <authorList>
            <person name="Moodley Y."/>
            <person name="Westbury M.V."/>
            <person name="Russo I.M."/>
            <person name="Gopalakrishnan S."/>
            <person name="Rakotoarivelo A."/>
            <person name="Olsen R.A."/>
            <person name="Prost S."/>
            <person name="Tunstall T."/>
            <person name="Ryder O.A."/>
            <person name="Dalen L."/>
            <person name="Bruford M.W."/>
        </authorList>
    </citation>
    <scope>NUCLEOTIDE SEQUENCE [LARGE SCALE GENOMIC DNA]</scope>
    <source>
        <strain evidence="4">SBR-YM</strain>
        <tissue evidence="4">Skin</tissue>
    </source>
</reference>
<sequence length="285" mass="32849">MKAKGAAVEVDLHTMTSSDLLNALKTVINNPSNCDTNKRKKQIFSLQELEEFVQSFGESGIVVFSLGSVIKNLTEKNMNMIAVSLAQIPQKVLVWPLQYSPWINIKMILDELAQRRHDCAVSSASILMDPNNQSALKFEVYPTPFTQNELDLLFMKWIKMWSYELLKSTLWAYDSKMQKINYEYSDSIQKLCEDAVLHKKLIKKPQESKFDVVLGDAFLLVTVNKKNRDKFYRKILGRLTTLCELMGKADTWLIRTYWDFEFPHPLLPNFEFVGGLRCKPAKPLP</sequence>
<evidence type="ECO:0000256" key="2">
    <source>
        <dbReference type="ARBA" id="ARBA00022676"/>
    </source>
</evidence>
<feature type="non-terminal residue" evidence="4">
    <location>
        <position position="285"/>
    </location>
</feature>
<accession>A0A7J7FFP8</accession>
<protein>
    <submittedName>
        <fullName evidence="4">Uncharacterized protein</fullName>
    </submittedName>
</protein>
<dbReference type="PANTHER" id="PTHR48043">
    <property type="entry name" value="EG:EG0003.4 PROTEIN-RELATED"/>
    <property type="match status" value="1"/>
</dbReference>
<gene>
    <name evidence="4" type="ORF">HPG69_001437</name>
</gene>
<keyword evidence="5" id="KW-1185">Reference proteome</keyword>
<comment type="similarity">
    <text evidence="1">Belongs to the UDP-glycosyltransferase family.</text>
</comment>
<dbReference type="SUPFAM" id="SSF53756">
    <property type="entry name" value="UDP-Glycosyltransferase/glycogen phosphorylase"/>
    <property type="match status" value="2"/>
</dbReference>
<evidence type="ECO:0000313" key="4">
    <source>
        <dbReference type="EMBL" id="KAF5926807.1"/>
    </source>
</evidence>
<organism evidence="4 5">
    <name type="scientific">Diceros bicornis minor</name>
    <name type="common">South-central black rhinoceros</name>
    <dbReference type="NCBI Taxonomy" id="77932"/>
    <lineage>
        <taxon>Eukaryota</taxon>
        <taxon>Metazoa</taxon>
        <taxon>Chordata</taxon>
        <taxon>Craniata</taxon>
        <taxon>Vertebrata</taxon>
        <taxon>Euteleostomi</taxon>
        <taxon>Mammalia</taxon>
        <taxon>Eutheria</taxon>
        <taxon>Laurasiatheria</taxon>
        <taxon>Perissodactyla</taxon>
        <taxon>Rhinocerotidae</taxon>
        <taxon>Diceros</taxon>
    </lineage>
</organism>
<dbReference type="GO" id="GO:0015020">
    <property type="term" value="F:glucuronosyltransferase activity"/>
    <property type="evidence" value="ECO:0007669"/>
    <property type="project" value="TreeGrafter"/>
</dbReference>
<evidence type="ECO:0000256" key="1">
    <source>
        <dbReference type="ARBA" id="ARBA00009995"/>
    </source>
</evidence>
<dbReference type="InterPro" id="IPR050271">
    <property type="entry name" value="UDP-glycosyltransferase"/>
</dbReference>
<dbReference type="InterPro" id="IPR002213">
    <property type="entry name" value="UDP_glucos_trans"/>
</dbReference>
<evidence type="ECO:0000313" key="5">
    <source>
        <dbReference type="Proteomes" id="UP000551758"/>
    </source>
</evidence>
<comment type="caution">
    <text evidence="4">The sequence shown here is derived from an EMBL/GenBank/DDBJ whole genome shotgun (WGS) entry which is preliminary data.</text>
</comment>
<dbReference type="Proteomes" id="UP000551758">
    <property type="component" value="Unassembled WGS sequence"/>
</dbReference>
<name>A0A7J7FFP8_DICBM</name>
<evidence type="ECO:0000256" key="3">
    <source>
        <dbReference type="ARBA" id="ARBA00022679"/>
    </source>
</evidence>
<dbReference type="EMBL" id="JACDTQ010000745">
    <property type="protein sequence ID" value="KAF5926807.1"/>
    <property type="molecule type" value="Genomic_DNA"/>
</dbReference>
<dbReference type="AlphaFoldDB" id="A0A7J7FFP8"/>
<keyword evidence="3" id="KW-0808">Transferase</keyword>
<proteinExistence type="inferred from homology"/>
<keyword evidence="2" id="KW-0328">Glycosyltransferase</keyword>